<dbReference type="PATRIC" id="fig|1227454.3.peg.619"/>
<reference evidence="2 3" key="1">
    <citation type="journal article" date="2014" name="PLoS Genet.">
        <title>Phylogenetically driven sequencing of extremely halophilic archaea reveals strategies for static and dynamic osmo-response.</title>
        <authorList>
            <person name="Becker E.A."/>
            <person name="Seitzer P.M."/>
            <person name="Tritt A."/>
            <person name="Larsen D."/>
            <person name="Krusor M."/>
            <person name="Yao A.I."/>
            <person name="Wu D."/>
            <person name="Madern D."/>
            <person name="Eisen J.A."/>
            <person name="Darling A.E."/>
            <person name="Facciotti M.T."/>
        </authorList>
    </citation>
    <scope>NUCLEOTIDE SEQUENCE [LARGE SCALE GENOMIC DNA]</scope>
    <source>
        <strain evidence="2 3">JCM 10879</strain>
    </source>
</reference>
<feature type="non-terminal residue" evidence="2">
    <location>
        <position position="1"/>
    </location>
</feature>
<dbReference type="RefSeq" id="WP_006671606.1">
    <property type="nucleotide sequence ID" value="NZ_AOMA01000042.1"/>
</dbReference>
<evidence type="ECO:0000313" key="2">
    <source>
        <dbReference type="EMBL" id="EMA43659.1"/>
    </source>
</evidence>
<organism evidence="2 3">
    <name type="scientific">Halobiforma nitratireducens JCM 10879</name>
    <dbReference type="NCBI Taxonomy" id="1227454"/>
    <lineage>
        <taxon>Archaea</taxon>
        <taxon>Methanobacteriati</taxon>
        <taxon>Methanobacteriota</taxon>
        <taxon>Stenosarchaea group</taxon>
        <taxon>Halobacteria</taxon>
        <taxon>Halobacteriales</taxon>
        <taxon>Natrialbaceae</taxon>
        <taxon>Halobiforma</taxon>
    </lineage>
</organism>
<feature type="domain" description="Gfo/Idh/MocA-like oxidoreductase C-terminal" evidence="1">
    <location>
        <begin position="21"/>
        <end position="117"/>
    </location>
</feature>
<dbReference type="Pfam" id="PF02894">
    <property type="entry name" value="GFO_IDH_MocA_C"/>
    <property type="match status" value="1"/>
</dbReference>
<comment type="caution">
    <text evidence="2">The sequence shown here is derived from an EMBL/GenBank/DDBJ whole genome shotgun (WGS) entry which is preliminary data.</text>
</comment>
<dbReference type="EMBL" id="AOMA01000042">
    <property type="protein sequence ID" value="EMA43659.1"/>
    <property type="molecule type" value="Genomic_DNA"/>
</dbReference>
<keyword evidence="3" id="KW-1185">Reference proteome</keyword>
<gene>
    <name evidence="2" type="ORF">C446_03199</name>
</gene>
<dbReference type="Proteomes" id="UP000011607">
    <property type="component" value="Unassembled WGS sequence"/>
</dbReference>
<name>M0MG45_9EURY</name>
<dbReference type="InterPro" id="IPR004104">
    <property type="entry name" value="Gfo/Idh/MocA-like_OxRdtase_C"/>
</dbReference>
<evidence type="ECO:0000313" key="3">
    <source>
        <dbReference type="Proteomes" id="UP000011607"/>
    </source>
</evidence>
<dbReference type="eggNOG" id="arCOG01622">
    <property type="taxonomic scope" value="Archaea"/>
</dbReference>
<proteinExistence type="predicted"/>
<evidence type="ECO:0000259" key="1">
    <source>
        <dbReference type="Pfam" id="PF02894"/>
    </source>
</evidence>
<sequence length="118" mass="12760">RCEDDRTISLEVTWAANQAETQEFVARGTDAGATLELGGEALTLYRSGTQGTDHNLDATLTEGSIDDTGWEGSDKRFLEAVAEGRPPELNTVEQALTVQRVIDAIYRSAERGSSVSLE</sequence>
<dbReference type="Gene3D" id="3.30.360.10">
    <property type="entry name" value="Dihydrodipicolinate Reductase, domain 2"/>
    <property type="match status" value="1"/>
</dbReference>
<dbReference type="AlphaFoldDB" id="M0MG45"/>
<accession>M0MG45</accession>
<dbReference type="STRING" id="1227454.C446_03199"/>
<protein>
    <submittedName>
        <fullName evidence="2">Oxidoreductase domain-containing protein</fullName>
    </submittedName>
</protein>